<dbReference type="SUPFAM" id="SSF56219">
    <property type="entry name" value="DNase I-like"/>
    <property type="match status" value="1"/>
</dbReference>
<dbReference type="Pfam" id="PF03372">
    <property type="entry name" value="Exo_endo_phos"/>
    <property type="match status" value="1"/>
</dbReference>
<dbReference type="InterPro" id="IPR000477">
    <property type="entry name" value="RT_dom"/>
</dbReference>
<dbReference type="Pfam" id="PF00078">
    <property type="entry name" value="RVT_1"/>
    <property type="match status" value="1"/>
</dbReference>
<comment type="caution">
    <text evidence="3">The sequence shown here is derived from an EMBL/GenBank/DDBJ whole genome shotgun (WGS) entry which is preliminary data.</text>
</comment>
<feature type="compositionally biased region" description="Polar residues" evidence="1">
    <location>
        <begin position="30"/>
        <end position="58"/>
    </location>
</feature>
<proteinExistence type="predicted"/>
<dbReference type="InterPro" id="IPR036691">
    <property type="entry name" value="Endo/exonu/phosph_ase_sf"/>
</dbReference>
<dbReference type="InterPro" id="IPR005135">
    <property type="entry name" value="Endo/exonuclease/phosphatase"/>
</dbReference>
<dbReference type="CDD" id="cd01650">
    <property type="entry name" value="RT_nLTR_like"/>
    <property type="match status" value="1"/>
</dbReference>
<dbReference type="EMBL" id="JBFDAA010000013">
    <property type="protein sequence ID" value="KAL1122501.1"/>
    <property type="molecule type" value="Genomic_DNA"/>
</dbReference>
<dbReference type="GO" id="GO:0071897">
    <property type="term" value="P:DNA biosynthetic process"/>
    <property type="evidence" value="ECO:0007669"/>
    <property type="project" value="UniProtKB-ARBA"/>
</dbReference>
<keyword evidence="4" id="KW-1185">Reference proteome</keyword>
<evidence type="ECO:0000259" key="2">
    <source>
        <dbReference type="PROSITE" id="PS50878"/>
    </source>
</evidence>
<feature type="region of interest" description="Disordered" evidence="1">
    <location>
        <begin position="1"/>
        <end position="61"/>
    </location>
</feature>
<dbReference type="SUPFAM" id="SSF56672">
    <property type="entry name" value="DNA/RNA polymerases"/>
    <property type="match status" value="1"/>
</dbReference>
<evidence type="ECO:0000313" key="3">
    <source>
        <dbReference type="EMBL" id="KAL1122501.1"/>
    </source>
</evidence>
<dbReference type="PROSITE" id="PS50878">
    <property type="entry name" value="RT_POL"/>
    <property type="match status" value="1"/>
</dbReference>
<evidence type="ECO:0000256" key="1">
    <source>
        <dbReference type="SAM" id="MobiDB-lite"/>
    </source>
</evidence>
<dbReference type="AlphaFoldDB" id="A0ABD0Y4Z0"/>
<evidence type="ECO:0000313" key="4">
    <source>
        <dbReference type="Proteomes" id="UP001558652"/>
    </source>
</evidence>
<protein>
    <recommendedName>
        <fullName evidence="2">Reverse transcriptase domain-containing protein</fullName>
    </recommendedName>
</protein>
<feature type="compositionally biased region" description="Low complexity" evidence="1">
    <location>
        <begin position="1"/>
        <end position="18"/>
    </location>
</feature>
<dbReference type="Proteomes" id="UP001558652">
    <property type="component" value="Unassembled WGS sequence"/>
</dbReference>
<dbReference type="InterPro" id="IPR043502">
    <property type="entry name" value="DNA/RNA_pol_sf"/>
</dbReference>
<accession>A0ABD0Y4Z0</accession>
<name>A0ABD0Y4Z0_9HEMI</name>
<dbReference type="PANTHER" id="PTHR19446">
    <property type="entry name" value="REVERSE TRANSCRIPTASES"/>
    <property type="match status" value="1"/>
</dbReference>
<reference evidence="3 4" key="1">
    <citation type="submission" date="2024-07" db="EMBL/GenBank/DDBJ databases">
        <title>Chromosome-level genome assembly of the water stick insect Ranatra chinensis (Heteroptera: Nepidae).</title>
        <authorList>
            <person name="Liu X."/>
        </authorList>
    </citation>
    <scope>NUCLEOTIDE SEQUENCE [LARGE SCALE GENOMIC DNA]</scope>
    <source>
        <strain evidence="3">Cailab_2021Rc</strain>
        <tissue evidence="3">Muscle</tissue>
    </source>
</reference>
<dbReference type="Gene3D" id="3.60.10.10">
    <property type="entry name" value="Endonuclease/exonuclease/phosphatase"/>
    <property type="match status" value="1"/>
</dbReference>
<sequence length="931" mass="104988">MRASAAAAGSSCPATAPGVAATPSRPRQLPRSTTSPGVQGTRPKSQQMSHPSYSQVASRNARVSIKPSGVPQTTTPHPVPQIPTAPIPFAEVLASFFNEFRSLAEGLVTAIQSIVLLWNCNGLNPHRNELDIFLHDQRIDVALLTETHFTNRSHCHITDYVTYRTDHPDCTAHGGTAILVRQQLSHHVGPSIALEPLQSTAVQLQTFPFPITLAAVYCPPNKNLTLGHLTSLFQSLGPRFISGGDYNCKHPLWGCRVATPRGRLLHRVITDNNFGFVSPNSPTYWPSHPNRLPDLLDFFVSSGLHSIYSTAQALSEPSSDHSPVLLTISLDPVIIPRPPNLTPGLTDWDYFRHSLDSNINLSTPLKTPTDLDDAVHRFTQHIQQSAWLSSQSQTRPPRLQYYNLPQHIRQLITAKRRARSRWQRSRYPSDRQHYDSIANELRNVLSCHRSASYDNYVSSLSEHDKSLWRATKRLLHYPNVSSPLRRADNSWARSDEEKAETFASHLRLMFQPLPDSDPVNTSRVLEFLDSPLPLSLPPPPFTPSDVSFQISRLPTQKSPGYDLITSQVLKNLPRRAIIFLTYLYNSILRTSYFPLLWKFAHIKMIPKPQKILIEPSSYRPISLLPLLSKLFEKLLLKRLFPILETQTVIPNHQFGFRHNHSTVQQCFRVTDQISFALEKKEYCGGVFLDVAQAFDRVWHPGLLFKLKRILPSTYYLILQSYLTNRYSVVCHGEKLSGYIQIKASVPQGSVLGPLLYLVYTADIPTQTSTSMATFADDISFNNSPSLKYGISFTLSTLRLDRSLNPLMASAIRAVKNFYLMDKSELDGLKARSCNRLTVPRSRRVRNGQNESGTVSTCCEQQESLPVCAQDFRSTYRRCEIQVPHHAAEIHRKLVVTSRSMFRSGLGQRRSGFLPVPRPKKCIEVDSDHDEK</sequence>
<feature type="domain" description="Reverse transcriptase" evidence="2">
    <location>
        <begin position="586"/>
        <end position="830"/>
    </location>
</feature>
<gene>
    <name evidence="3" type="ORF">AAG570_002832</name>
</gene>
<organism evidence="3 4">
    <name type="scientific">Ranatra chinensis</name>
    <dbReference type="NCBI Taxonomy" id="642074"/>
    <lineage>
        <taxon>Eukaryota</taxon>
        <taxon>Metazoa</taxon>
        <taxon>Ecdysozoa</taxon>
        <taxon>Arthropoda</taxon>
        <taxon>Hexapoda</taxon>
        <taxon>Insecta</taxon>
        <taxon>Pterygota</taxon>
        <taxon>Neoptera</taxon>
        <taxon>Paraneoptera</taxon>
        <taxon>Hemiptera</taxon>
        <taxon>Heteroptera</taxon>
        <taxon>Panheteroptera</taxon>
        <taxon>Nepomorpha</taxon>
        <taxon>Nepidae</taxon>
        <taxon>Ranatrinae</taxon>
        <taxon>Ranatra</taxon>
    </lineage>
</organism>